<dbReference type="PANTHER" id="PTHR33744">
    <property type="entry name" value="CARBOHYDRATE DIACID REGULATOR"/>
    <property type="match status" value="1"/>
</dbReference>
<dbReference type="Pfam" id="PF13556">
    <property type="entry name" value="HTH_30"/>
    <property type="match status" value="2"/>
</dbReference>
<gene>
    <name evidence="4" type="ORF">VT50_0236825</name>
</gene>
<dbReference type="EMBL" id="LAKD02000153">
    <property type="protein sequence ID" value="OPF70367.1"/>
    <property type="molecule type" value="Genomic_DNA"/>
</dbReference>
<feature type="domain" description="PucR C-terminal helix-turn-helix" evidence="3">
    <location>
        <begin position="568"/>
        <end position="626"/>
    </location>
</feature>
<feature type="region of interest" description="Disordered" evidence="2">
    <location>
        <begin position="331"/>
        <end position="359"/>
    </location>
</feature>
<feature type="coiled-coil region" evidence="1">
    <location>
        <begin position="96"/>
        <end position="123"/>
    </location>
</feature>
<dbReference type="PANTHER" id="PTHR33744:SF1">
    <property type="entry name" value="DNA-BINDING TRANSCRIPTIONAL ACTIVATOR ADER"/>
    <property type="match status" value="1"/>
</dbReference>
<name>A0A1V4CTS1_9ACTN</name>
<sequence length="649" mass="70493">MLGVWLSDPESERNIRLLDTGLRDLLVIVAADQSWLTDPAAAEHRIRILARSGAAGLALMRTTPQDVPETVLVHAREHGVPLLVSGEELCGSEVAQVVSRERLREYEDRARQLEEMLDQMRRPGRQGHHRLQILLDRLAKAVEGAVCLVDPHKAVLTSEMSAGGPLVRPPAAMVARIVGGEVGAASINHGEHSVRLYSIGYHPPHMALIVVRDQDFNESTEKIIARSTVLLSLLIRAEEMDSDQYRLQQTMSSMRAAVLHLALNGLTQLAREIGQSLYPGLFSADQVRVHLITCGERELNATASKLENALRQQALVVRSPFRSDQLFVVTPEQPSAPGASSSPSPPSSSSPSSGEDHGRSVVQRLHDLVADVPGLRMGASHPKPLANLEEAHQEAHQALTMAGNGQEKLVTAAREEPGLSFFLDPGAGQAWAKAFLRPLDTLAPAVRESILRTIDLSLRFSRLDVARATGSHRNTVAARIAKVSELLALDLTCLPDRAVLSLALELRALPPRRPATAHTACTTRTAHTTHTAKAVSGERSLGDLLAGGGAQEWARIYLGRLDADRRELRRTLAAWVACGGNVEQTAQKVGVHLKTVRNHLRAAESLLNCRLLGTPGHTHDLVLAMHALKVAQVLPDHLVRSPSRRLRAA</sequence>
<feature type="domain" description="PucR C-terminal helix-turn-helix" evidence="3">
    <location>
        <begin position="460"/>
        <end position="505"/>
    </location>
</feature>
<evidence type="ECO:0000256" key="1">
    <source>
        <dbReference type="SAM" id="Coils"/>
    </source>
</evidence>
<protein>
    <submittedName>
        <fullName evidence="4">PucR family transcriptional regulator</fullName>
    </submittedName>
</protein>
<dbReference type="Gene3D" id="1.10.10.2840">
    <property type="entry name" value="PucR C-terminal helix-turn-helix domain"/>
    <property type="match status" value="2"/>
</dbReference>
<proteinExistence type="predicted"/>
<evidence type="ECO:0000313" key="5">
    <source>
        <dbReference type="Proteomes" id="UP000033615"/>
    </source>
</evidence>
<evidence type="ECO:0000313" key="4">
    <source>
        <dbReference type="EMBL" id="OPF70367.1"/>
    </source>
</evidence>
<dbReference type="AlphaFoldDB" id="A0A1V4CTS1"/>
<accession>A0A1V4CTS1</accession>
<reference evidence="4" key="1">
    <citation type="submission" date="2016-12" db="EMBL/GenBank/DDBJ databases">
        <title>Genome sequence of Streptomyces antioxidans MUSC 164.</title>
        <authorList>
            <person name="Lee L.-H."/>
            <person name="Ser H.-L."/>
        </authorList>
    </citation>
    <scope>NUCLEOTIDE SEQUENCE [LARGE SCALE GENOMIC DNA]</scope>
    <source>
        <strain evidence="4">MUSC 164</strain>
    </source>
</reference>
<evidence type="ECO:0000259" key="3">
    <source>
        <dbReference type="Pfam" id="PF13556"/>
    </source>
</evidence>
<dbReference type="Proteomes" id="UP000033615">
    <property type="component" value="Unassembled WGS sequence"/>
</dbReference>
<dbReference type="InterPro" id="IPR051448">
    <property type="entry name" value="CdaR-like_regulators"/>
</dbReference>
<dbReference type="InterPro" id="IPR042070">
    <property type="entry name" value="PucR_C-HTH_sf"/>
</dbReference>
<organism evidence="4 5">
    <name type="scientific">Streptomyces antioxidans</name>
    <dbReference type="NCBI Taxonomy" id="1507734"/>
    <lineage>
        <taxon>Bacteria</taxon>
        <taxon>Bacillati</taxon>
        <taxon>Actinomycetota</taxon>
        <taxon>Actinomycetes</taxon>
        <taxon>Kitasatosporales</taxon>
        <taxon>Streptomycetaceae</taxon>
        <taxon>Streptomyces</taxon>
    </lineage>
</organism>
<keyword evidence="5" id="KW-1185">Reference proteome</keyword>
<evidence type="ECO:0000256" key="2">
    <source>
        <dbReference type="SAM" id="MobiDB-lite"/>
    </source>
</evidence>
<comment type="caution">
    <text evidence="4">The sequence shown here is derived from an EMBL/GenBank/DDBJ whole genome shotgun (WGS) entry which is preliminary data.</text>
</comment>
<dbReference type="InterPro" id="IPR025736">
    <property type="entry name" value="PucR_C-HTH_dom"/>
</dbReference>
<keyword evidence="1" id="KW-0175">Coiled coil</keyword>